<evidence type="ECO:0000313" key="2">
    <source>
        <dbReference type="Proteomes" id="UP001148629"/>
    </source>
</evidence>
<reference evidence="1" key="1">
    <citation type="submission" date="2022-08" db="EMBL/GenBank/DDBJ databases">
        <title>Genome Sequence of Fusarium decemcellulare.</title>
        <authorList>
            <person name="Buettner E."/>
        </authorList>
    </citation>
    <scope>NUCLEOTIDE SEQUENCE</scope>
    <source>
        <strain evidence="1">Babe19</strain>
    </source>
</reference>
<dbReference type="EMBL" id="JANRMS010001927">
    <property type="protein sequence ID" value="KAJ3525337.1"/>
    <property type="molecule type" value="Genomic_DNA"/>
</dbReference>
<dbReference type="Proteomes" id="UP001148629">
    <property type="component" value="Unassembled WGS sequence"/>
</dbReference>
<protein>
    <submittedName>
        <fullName evidence="1">Uncharacterized protein</fullName>
    </submittedName>
</protein>
<gene>
    <name evidence="1" type="ORF">NM208_g11684</name>
</gene>
<name>A0ACC1RRM5_9HYPO</name>
<organism evidence="1 2">
    <name type="scientific">Fusarium decemcellulare</name>
    <dbReference type="NCBI Taxonomy" id="57161"/>
    <lineage>
        <taxon>Eukaryota</taxon>
        <taxon>Fungi</taxon>
        <taxon>Dikarya</taxon>
        <taxon>Ascomycota</taxon>
        <taxon>Pezizomycotina</taxon>
        <taxon>Sordariomycetes</taxon>
        <taxon>Hypocreomycetidae</taxon>
        <taxon>Hypocreales</taxon>
        <taxon>Nectriaceae</taxon>
        <taxon>Fusarium</taxon>
        <taxon>Fusarium decemcellulare species complex</taxon>
    </lineage>
</organism>
<proteinExistence type="predicted"/>
<keyword evidence="2" id="KW-1185">Reference proteome</keyword>
<sequence length="156" mass="17623">MSSPLPMIALEEHVFTQFMWDKFGGGTKKGLSVRDLNVHLKLLDTGSARIADVDANSIQTQVLPQIPGHTSLKDMKKINDELNEIKHKYPELYQAFASLSLNDLTLRKTLRDTAEYYPLYAKAQELDVPLYFHPIYASPELKKVLFGGPYDEAIAI</sequence>
<evidence type="ECO:0000313" key="1">
    <source>
        <dbReference type="EMBL" id="KAJ3525337.1"/>
    </source>
</evidence>
<comment type="caution">
    <text evidence="1">The sequence shown here is derived from an EMBL/GenBank/DDBJ whole genome shotgun (WGS) entry which is preliminary data.</text>
</comment>
<accession>A0ACC1RRM5</accession>